<organism evidence="1 2">
    <name type="scientific">Trema orientale</name>
    <name type="common">Charcoal tree</name>
    <name type="synonym">Celtis orientalis</name>
    <dbReference type="NCBI Taxonomy" id="63057"/>
    <lineage>
        <taxon>Eukaryota</taxon>
        <taxon>Viridiplantae</taxon>
        <taxon>Streptophyta</taxon>
        <taxon>Embryophyta</taxon>
        <taxon>Tracheophyta</taxon>
        <taxon>Spermatophyta</taxon>
        <taxon>Magnoliopsida</taxon>
        <taxon>eudicotyledons</taxon>
        <taxon>Gunneridae</taxon>
        <taxon>Pentapetalae</taxon>
        <taxon>rosids</taxon>
        <taxon>fabids</taxon>
        <taxon>Rosales</taxon>
        <taxon>Cannabaceae</taxon>
        <taxon>Trema</taxon>
    </lineage>
</organism>
<sequence length="84" mass="9386">MSFIHTTANFQTKNASRINHNDIRNSGFSFCSPQGFSSLLGFFPPKSRTKATLYRNSFLLLTENGFLDFSGGPSAIRKRFGDSE</sequence>
<name>A0A2P5EX98_TREOI</name>
<keyword evidence="2" id="KW-1185">Reference proteome</keyword>
<proteinExistence type="predicted"/>
<dbReference type="OrthoDB" id="10291692at2759"/>
<dbReference type="AlphaFoldDB" id="A0A2P5EX98"/>
<gene>
    <name evidence="1" type="ORF">TorRG33x02_140120</name>
</gene>
<dbReference type="Proteomes" id="UP000237000">
    <property type="component" value="Unassembled WGS sequence"/>
</dbReference>
<reference evidence="2" key="1">
    <citation type="submission" date="2016-06" db="EMBL/GenBank/DDBJ databases">
        <title>Parallel loss of symbiosis genes in relatives of nitrogen-fixing non-legume Parasponia.</title>
        <authorList>
            <person name="Van Velzen R."/>
            <person name="Holmer R."/>
            <person name="Bu F."/>
            <person name="Rutten L."/>
            <person name="Van Zeijl A."/>
            <person name="Liu W."/>
            <person name="Santuari L."/>
            <person name="Cao Q."/>
            <person name="Sharma T."/>
            <person name="Shen D."/>
            <person name="Roswanjaya Y."/>
            <person name="Wardhani T."/>
            <person name="Kalhor M.S."/>
            <person name="Jansen J."/>
            <person name="Van den Hoogen J."/>
            <person name="Gungor B."/>
            <person name="Hartog M."/>
            <person name="Hontelez J."/>
            <person name="Verver J."/>
            <person name="Yang W.-C."/>
            <person name="Schijlen E."/>
            <person name="Repin R."/>
            <person name="Schilthuizen M."/>
            <person name="Schranz E."/>
            <person name="Heidstra R."/>
            <person name="Miyata K."/>
            <person name="Fedorova E."/>
            <person name="Kohlen W."/>
            <person name="Bisseling T."/>
            <person name="Smit S."/>
            <person name="Geurts R."/>
        </authorList>
    </citation>
    <scope>NUCLEOTIDE SEQUENCE [LARGE SCALE GENOMIC DNA]</scope>
    <source>
        <strain evidence="2">cv. RG33-2</strain>
    </source>
</reference>
<protein>
    <submittedName>
        <fullName evidence="1">Uncharacterized protein</fullName>
    </submittedName>
</protein>
<evidence type="ECO:0000313" key="2">
    <source>
        <dbReference type="Proteomes" id="UP000237000"/>
    </source>
</evidence>
<dbReference type="EMBL" id="JXTC01000086">
    <property type="protein sequence ID" value="PON90162.1"/>
    <property type="molecule type" value="Genomic_DNA"/>
</dbReference>
<evidence type="ECO:0000313" key="1">
    <source>
        <dbReference type="EMBL" id="PON90162.1"/>
    </source>
</evidence>
<comment type="caution">
    <text evidence="1">The sequence shown here is derived from an EMBL/GenBank/DDBJ whole genome shotgun (WGS) entry which is preliminary data.</text>
</comment>
<dbReference type="InParanoid" id="A0A2P5EX98"/>
<accession>A0A2P5EX98</accession>